<protein>
    <submittedName>
        <fullName evidence="2">Uncharacterized protein</fullName>
    </submittedName>
</protein>
<keyword evidence="3" id="KW-1185">Reference proteome</keyword>
<evidence type="ECO:0000313" key="3">
    <source>
        <dbReference type="Proteomes" id="UP000076858"/>
    </source>
</evidence>
<name>A0A164M017_9CRUS</name>
<accession>A0A164M017</accession>
<proteinExistence type="predicted"/>
<sequence length="124" mass="13200">MDPTYYVFRIPSGEWGGVWNLILAAIPTGLGGATTPATTEFLATLLRSNRALTTKDLHRKASKSHSNPPSMVSESDLSSPSAHPTVSSSLILAWYCPKLLSLAITLERSLLSDNSPGSPTTSSK</sequence>
<comment type="caution">
    <text evidence="2">The sequence shown here is derived from an EMBL/GenBank/DDBJ whole genome shotgun (WGS) entry which is preliminary data.</text>
</comment>
<feature type="region of interest" description="Disordered" evidence="1">
    <location>
        <begin position="56"/>
        <end position="84"/>
    </location>
</feature>
<organism evidence="2 3">
    <name type="scientific">Daphnia magna</name>
    <dbReference type="NCBI Taxonomy" id="35525"/>
    <lineage>
        <taxon>Eukaryota</taxon>
        <taxon>Metazoa</taxon>
        <taxon>Ecdysozoa</taxon>
        <taxon>Arthropoda</taxon>
        <taxon>Crustacea</taxon>
        <taxon>Branchiopoda</taxon>
        <taxon>Diplostraca</taxon>
        <taxon>Cladocera</taxon>
        <taxon>Anomopoda</taxon>
        <taxon>Daphniidae</taxon>
        <taxon>Daphnia</taxon>
    </lineage>
</organism>
<reference evidence="2 3" key="1">
    <citation type="submission" date="2016-03" db="EMBL/GenBank/DDBJ databases">
        <title>EvidentialGene: Evidence-directed Construction of Genes on Genomes.</title>
        <authorList>
            <person name="Gilbert D.G."/>
            <person name="Choi J.-H."/>
            <person name="Mockaitis K."/>
            <person name="Colbourne J."/>
            <person name="Pfrender M."/>
        </authorList>
    </citation>
    <scope>NUCLEOTIDE SEQUENCE [LARGE SCALE GENOMIC DNA]</scope>
    <source>
        <strain evidence="2 3">Xinb3</strain>
        <tissue evidence="2">Complete organism</tissue>
    </source>
</reference>
<dbReference type="Proteomes" id="UP000076858">
    <property type="component" value="Unassembled WGS sequence"/>
</dbReference>
<dbReference type="EMBL" id="LRGB01003117">
    <property type="protein sequence ID" value="KZS04594.1"/>
    <property type="molecule type" value="Genomic_DNA"/>
</dbReference>
<evidence type="ECO:0000256" key="1">
    <source>
        <dbReference type="SAM" id="MobiDB-lite"/>
    </source>
</evidence>
<feature type="compositionally biased region" description="Polar residues" evidence="1">
    <location>
        <begin position="64"/>
        <end position="77"/>
    </location>
</feature>
<gene>
    <name evidence="2" type="ORF">APZ42_032434</name>
</gene>
<dbReference type="AlphaFoldDB" id="A0A164M017"/>
<evidence type="ECO:0000313" key="2">
    <source>
        <dbReference type="EMBL" id="KZS04594.1"/>
    </source>
</evidence>